<protein>
    <submittedName>
        <fullName evidence="5">AraC family transcriptional regulator</fullName>
    </submittedName>
</protein>
<reference evidence="5 6" key="1">
    <citation type="journal article" date="2015" name="Genome Announc.">
        <title>Genome Assemblies of Three Soil-Associated Devosia species: D. insulae, D. limi, and D. soli.</title>
        <authorList>
            <person name="Hassan Y.I."/>
            <person name="Lepp D."/>
            <person name="Zhou T."/>
        </authorList>
    </citation>
    <scope>NUCLEOTIDE SEQUENCE [LARGE SCALE GENOMIC DNA]</scope>
    <source>
        <strain evidence="5 6">DS-56</strain>
    </source>
</reference>
<keyword evidence="1" id="KW-0805">Transcription regulation</keyword>
<gene>
    <name evidence="5" type="ORF">VW23_015700</name>
</gene>
<dbReference type="SUPFAM" id="SSF46689">
    <property type="entry name" value="Homeodomain-like"/>
    <property type="match status" value="1"/>
</dbReference>
<dbReference type="PANTHER" id="PTHR46796">
    <property type="entry name" value="HTH-TYPE TRANSCRIPTIONAL ACTIVATOR RHAS-RELATED"/>
    <property type="match status" value="1"/>
</dbReference>
<accession>A0A1E5XSI4</accession>
<evidence type="ECO:0000313" key="5">
    <source>
        <dbReference type="EMBL" id="OEO31572.1"/>
    </source>
</evidence>
<evidence type="ECO:0000256" key="1">
    <source>
        <dbReference type="ARBA" id="ARBA00023015"/>
    </source>
</evidence>
<evidence type="ECO:0000259" key="4">
    <source>
        <dbReference type="PROSITE" id="PS01124"/>
    </source>
</evidence>
<evidence type="ECO:0000256" key="3">
    <source>
        <dbReference type="ARBA" id="ARBA00023163"/>
    </source>
</evidence>
<comment type="caution">
    <text evidence="5">The sequence shown here is derived from an EMBL/GenBank/DDBJ whole genome shotgun (WGS) entry which is preliminary data.</text>
</comment>
<keyword evidence="6" id="KW-1185">Reference proteome</keyword>
<dbReference type="GO" id="GO:0043565">
    <property type="term" value="F:sequence-specific DNA binding"/>
    <property type="evidence" value="ECO:0007669"/>
    <property type="project" value="InterPro"/>
</dbReference>
<dbReference type="SMART" id="SM00342">
    <property type="entry name" value="HTH_ARAC"/>
    <property type="match status" value="1"/>
</dbReference>
<dbReference type="Proteomes" id="UP000095463">
    <property type="component" value="Unassembled WGS sequence"/>
</dbReference>
<dbReference type="PROSITE" id="PS01124">
    <property type="entry name" value="HTH_ARAC_FAMILY_2"/>
    <property type="match status" value="1"/>
</dbReference>
<keyword evidence="2" id="KW-0238">DNA-binding</keyword>
<keyword evidence="3" id="KW-0804">Transcription</keyword>
<dbReference type="GO" id="GO:0003700">
    <property type="term" value="F:DNA-binding transcription factor activity"/>
    <property type="evidence" value="ECO:0007669"/>
    <property type="project" value="InterPro"/>
</dbReference>
<dbReference type="Pfam" id="PF12833">
    <property type="entry name" value="HTH_18"/>
    <property type="match status" value="1"/>
</dbReference>
<feature type="domain" description="HTH araC/xylS-type" evidence="4">
    <location>
        <begin position="106"/>
        <end position="207"/>
    </location>
</feature>
<evidence type="ECO:0000256" key="2">
    <source>
        <dbReference type="ARBA" id="ARBA00023125"/>
    </source>
</evidence>
<dbReference type="InterPro" id="IPR046532">
    <property type="entry name" value="DUF6597"/>
</dbReference>
<dbReference type="AlphaFoldDB" id="A0A1E5XSI4"/>
<dbReference type="Pfam" id="PF20240">
    <property type="entry name" value="DUF6597"/>
    <property type="match status" value="1"/>
</dbReference>
<dbReference type="InterPro" id="IPR018060">
    <property type="entry name" value="HTH_AraC"/>
</dbReference>
<dbReference type="InterPro" id="IPR009057">
    <property type="entry name" value="Homeodomain-like_sf"/>
</dbReference>
<proteinExistence type="predicted"/>
<dbReference type="OrthoDB" id="9815799at2"/>
<dbReference type="EMBL" id="LAJE02000154">
    <property type="protein sequence ID" value="OEO31572.1"/>
    <property type="molecule type" value="Genomic_DNA"/>
</dbReference>
<dbReference type="Gene3D" id="1.10.10.60">
    <property type="entry name" value="Homeodomain-like"/>
    <property type="match status" value="1"/>
</dbReference>
<evidence type="ECO:0000313" key="6">
    <source>
        <dbReference type="Proteomes" id="UP000095463"/>
    </source>
</evidence>
<organism evidence="5 6">
    <name type="scientific">Devosia insulae DS-56</name>
    <dbReference type="NCBI Taxonomy" id="1116389"/>
    <lineage>
        <taxon>Bacteria</taxon>
        <taxon>Pseudomonadati</taxon>
        <taxon>Pseudomonadota</taxon>
        <taxon>Alphaproteobacteria</taxon>
        <taxon>Hyphomicrobiales</taxon>
        <taxon>Devosiaceae</taxon>
        <taxon>Devosia</taxon>
    </lineage>
</organism>
<sequence length="210" mass="23120">MHRPYVDIFLSAQESGIQGTFRGKRTYSAAGSGRIIGVRFRPGAFHAFWTGEMADLQDKVVPLTAVFPWADAKGIAAILAHDDDAVIAMLLERIRAASPAADGTLEEINAIIAAVETQEDLTTVAAVGEAFGRSERWLQQAFRDYLGIGLKWLLQRKRLLAAAAEIRSSDEPDWVGIAYDLGYSSQQHFITDFRTVLGATPVRYHKGLTR</sequence>
<name>A0A1E5XSI4_9HYPH</name>
<dbReference type="InterPro" id="IPR050204">
    <property type="entry name" value="AraC_XylS_family_regulators"/>
</dbReference>